<evidence type="ECO:0000313" key="2">
    <source>
        <dbReference type="Proteomes" id="UP000075714"/>
    </source>
</evidence>
<dbReference type="PANTHER" id="PTHR12393">
    <property type="entry name" value="SPHINGOMYELIN PHOSPHODIESTERASE RELATED"/>
    <property type="match status" value="1"/>
</dbReference>
<dbReference type="GO" id="GO:0004620">
    <property type="term" value="F:phospholipase activity"/>
    <property type="evidence" value="ECO:0007669"/>
    <property type="project" value="TreeGrafter"/>
</dbReference>
<dbReference type="InterPro" id="IPR036770">
    <property type="entry name" value="Ankyrin_rpt-contain_sf"/>
</dbReference>
<evidence type="ECO:0000313" key="1">
    <source>
        <dbReference type="EMBL" id="KXZ51843.1"/>
    </source>
</evidence>
<comment type="caution">
    <text evidence="1">The sequence shown here is derived from an EMBL/GenBank/DDBJ whole genome shotgun (WGS) entry which is preliminary data.</text>
</comment>
<proteinExistence type="predicted"/>
<evidence type="ECO:0008006" key="3">
    <source>
        <dbReference type="Google" id="ProtNLM"/>
    </source>
</evidence>
<accession>A0A150GPX3</accession>
<protein>
    <recommendedName>
        <fullName evidence="3">Ankyrin repeat domain-containing protein</fullName>
    </recommendedName>
</protein>
<dbReference type="Proteomes" id="UP000075714">
    <property type="component" value="Unassembled WGS sequence"/>
</dbReference>
<sequence>MLQPCGELRSLLWTPGLAERVACFLDSNDVPCGLRLVNKATAALFSRDHDLIVRLARPVSHTEFARRWGAHGALMSWTLAERRRLMCLIAASGVLPNLELVADAAGCPLPADVWTAASHSGHLHVCEWLLRRGCPERGAALPAAAAAGHLAVCDWLLTRAGGLWCNAALVAAAQAGQLEALLWLLLRRNPGPRVARGPSGWPLLVSILGAVAEGCDLATLRCLHLQLLGSAGATDGPTGACHTDAGTSDFLRELGASILTALRPSDQPQEAVAAAAAASSGAGRQLALTHILAHAAGSPTPDWAAKVEWLEAQGCPRCAEALLIAAGRPDALERLAWLRRRGYPVSGEAVARAAAGPHGAAAIAAVRYLLAQGARAGIDAAVAAVRAGHLAAMEALREANCPVASHRALCEAASRGDLEAVAWLVDEAGAAGLLDTDVFEWAARSGRVELLAWLRRRGCPCNSGDLFEAAADAGCVAALEWLASAEYGMPDDGRPFLAAGANGDEAALRCLCRLGCPWGPSGEVFTTIVRSGARLALLAGLVEAGCPVDWAPAGGQSSKSAGFK</sequence>
<keyword evidence="2" id="KW-1185">Reference proteome</keyword>
<dbReference type="STRING" id="33097.A0A150GPX3"/>
<dbReference type="SUPFAM" id="SSF48403">
    <property type="entry name" value="Ankyrin repeat"/>
    <property type="match status" value="1"/>
</dbReference>
<organism evidence="1 2">
    <name type="scientific">Gonium pectorale</name>
    <name type="common">Green alga</name>
    <dbReference type="NCBI Taxonomy" id="33097"/>
    <lineage>
        <taxon>Eukaryota</taxon>
        <taxon>Viridiplantae</taxon>
        <taxon>Chlorophyta</taxon>
        <taxon>core chlorophytes</taxon>
        <taxon>Chlorophyceae</taxon>
        <taxon>CS clade</taxon>
        <taxon>Chlamydomonadales</taxon>
        <taxon>Volvocaceae</taxon>
        <taxon>Gonium</taxon>
    </lineage>
</organism>
<dbReference type="GO" id="GO:0030149">
    <property type="term" value="P:sphingolipid catabolic process"/>
    <property type="evidence" value="ECO:0007669"/>
    <property type="project" value="TreeGrafter"/>
</dbReference>
<dbReference type="AlphaFoldDB" id="A0A150GPX3"/>
<dbReference type="GO" id="GO:0016020">
    <property type="term" value="C:membrane"/>
    <property type="evidence" value="ECO:0007669"/>
    <property type="project" value="TreeGrafter"/>
</dbReference>
<gene>
    <name evidence="1" type="ORF">GPECTOR_11g282</name>
</gene>
<dbReference type="Gene3D" id="1.25.40.20">
    <property type="entry name" value="Ankyrin repeat-containing domain"/>
    <property type="match status" value="2"/>
</dbReference>
<dbReference type="GO" id="GO:0046513">
    <property type="term" value="P:ceramide biosynthetic process"/>
    <property type="evidence" value="ECO:0007669"/>
    <property type="project" value="TreeGrafter"/>
</dbReference>
<dbReference type="GO" id="GO:0071944">
    <property type="term" value="C:cell periphery"/>
    <property type="evidence" value="ECO:0007669"/>
    <property type="project" value="TreeGrafter"/>
</dbReference>
<name>A0A150GPX3_GONPE</name>
<dbReference type="PANTHER" id="PTHR12393:SF6">
    <property type="entry name" value="SPHINGOMYELIN PHOSPHODIESTERASE 2"/>
    <property type="match status" value="1"/>
</dbReference>
<dbReference type="EMBL" id="LSYV01000012">
    <property type="protein sequence ID" value="KXZ51843.1"/>
    <property type="molecule type" value="Genomic_DNA"/>
</dbReference>
<dbReference type="SUPFAM" id="SSF140860">
    <property type="entry name" value="Pseudo ankyrin repeat-like"/>
    <property type="match status" value="1"/>
</dbReference>
<reference evidence="2" key="1">
    <citation type="journal article" date="2016" name="Nat. Commun.">
        <title>The Gonium pectorale genome demonstrates co-option of cell cycle regulation during the evolution of multicellularity.</title>
        <authorList>
            <person name="Hanschen E.R."/>
            <person name="Marriage T.N."/>
            <person name="Ferris P.J."/>
            <person name="Hamaji T."/>
            <person name="Toyoda A."/>
            <person name="Fujiyama A."/>
            <person name="Neme R."/>
            <person name="Noguchi H."/>
            <person name="Minakuchi Y."/>
            <person name="Suzuki M."/>
            <person name="Kawai-Toyooka H."/>
            <person name="Smith D.R."/>
            <person name="Sparks H."/>
            <person name="Anderson J."/>
            <person name="Bakaric R."/>
            <person name="Luria V."/>
            <person name="Karger A."/>
            <person name="Kirschner M.W."/>
            <person name="Durand P.M."/>
            <person name="Michod R.E."/>
            <person name="Nozaki H."/>
            <person name="Olson B.J."/>
        </authorList>
    </citation>
    <scope>NUCLEOTIDE SEQUENCE [LARGE SCALE GENOMIC DNA]</scope>
    <source>
        <strain evidence="2">NIES-2863</strain>
    </source>
</reference>
<dbReference type="GO" id="GO:0005783">
    <property type="term" value="C:endoplasmic reticulum"/>
    <property type="evidence" value="ECO:0007669"/>
    <property type="project" value="TreeGrafter"/>
</dbReference>